<proteinExistence type="predicted"/>
<dbReference type="InterPro" id="IPR021509">
    <property type="entry name" value="DUF3169"/>
</dbReference>
<keyword evidence="1" id="KW-0812">Transmembrane</keyword>
<evidence type="ECO:0000256" key="1">
    <source>
        <dbReference type="SAM" id="Phobius"/>
    </source>
</evidence>
<gene>
    <name evidence="2" type="ORF">ACFPOH_07045</name>
</gene>
<dbReference type="RefSeq" id="WP_390309196.1">
    <property type="nucleotide sequence ID" value="NZ_JBHSNQ010000058.1"/>
</dbReference>
<feature type="transmembrane region" description="Helical" evidence="1">
    <location>
        <begin position="213"/>
        <end position="232"/>
    </location>
</feature>
<dbReference type="EMBL" id="JBHSNQ010000058">
    <property type="protein sequence ID" value="MFC5541518.1"/>
    <property type="molecule type" value="Genomic_DNA"/>
</dbReference>
<evidence type="ECO:0000313" key="3">
    <source>
        <dbReference type="Proteomes" id="UP001595978"/>
    </source>
</evidence>
<dbReference type="Pfam" id="PF11368">
    <property type="entry name" value="DUF3169"/>
    <property type="match status" value="1"/>
</dbReference>
<feature type="transmembrane region" description="Helical" evidence="1">
    <location>
        <begin position="46"/>
        <end position="65"/>
    </location>
</feature>
<dbReference type="Proteomes" id="UP001595978">
    <property type="component" value="Unassembled WGS sequence"/>
</dbReference>
<keyword evidence="1" id="KW-0472">Membrane</keyword>
<feature type="transmembrane region" description="Helical" evidence="1">
    <location>
        <begin position="186"/>
        <end position="207"/>
    </location>
</feature>
<organism evidence="2 3">
    <name type="scientific">Ureibacillus suwonensis</name>
    <dbReference type="NCBI Taxonomy" id="313007"/>
    <lineage>
        <taxon>Bacteria</taxon>
        <taxon>Bacillati</taxon>
        <taxon>Bacillota</taxon>
        <taxon>Bacilli</taxon>
        <taxon>Bacillales</taxon>
        <taxon>Caryophanaceae</taxon>
        <taxon>Ureibacillus</taxon>
    </lineage>
</organism>
<name>A0ABW0RAB2_9BACL</name>
<accession>A0ABW0RAB2</accession>
<evidence type="ECO:0000313" key="2">
    <source>
        <dbReference type="EMBL" id="MFC5541518.1"/>
    </source>
</evidence>
<keyword evidence="1" id="KW-1133">Transmembrane helix</keyword>
<feature type="transmembrane region" description="Helical" evidence="1">
    <location>
        <begin position="123"/>
        <end position="140"/>
    </location>
</feature>
<keyword evidence="3" id="KW-1185">Reference proteome</keyword>
<sequence length="240" mass="27275">MNQLKMYLFLVRRNCHEIIDSVYCDFLYGIYELLSGLKMQSFEGNILIVSNLAVIFCLILARLNIWKAEQGSLMEVSMEEEDSHQVSLERKAYTAATYIQIAMSISFTALLIGFLLLRDSQPVIVFASAILMVVSIASFIPSEKIVKITNPNFMFPDPQSKNYHEEYFEQFDDGEKYVMLKGLFHLYQLVIWGLVILAFGLMFYSVFTGNSQLVGIIGIGALLMLIQVSYTISLKPGKLK</sequence>
<feature type="transmembrane region" description="Helical" evidence="1">
    <location>
        <begin position="95"/>
        <end position="117"/>
    </location>
</feature>
<protein>
    <submittedName>
        <fullName evidence="2">DUF3169 family protein</fullName>
    </submittedName>
</protein>
<reference evidence="3" key="1">
    <citation type="journal article" date="2019" name="Int. J. Syst. Evol. Microbiol.">
        <title>The Global Catalogue of Microorganisms (GCM) 10K type strain sequencing project: providing services to taxonomists for standard genome sequencing and annotation.</title>
        <authorList>
            <consortium name="The Broad Institute Genomics Platform"/>
            <consortium name="The Broad Institute Genome Sequencing Center for Infectious Disease"/>
            <person name="Wu L."/>
            <person name="Ma J."/>
        </authorList>
    </citation>
    <scope>NUCLEOTIDE SEQUENCE [LARGE SCALE GENOMIC DNA]</scope>
    <source>
        <strain evidence="3">CCUG 56331</strain>
    </source>
</reference>
<comment type="caution">
    <text evidence="2">The sequence shown here is derived from an EMBL/GenBank/DDBJ whole genome shotgun (WGS) entry which is preliminary data.</text>
</comment>